<dbReference type="GO" id="GO:0005737">
    <property type="term" value="C:cytoplasm"/>
    <property type="evidence" value="ECO:0007669"/>
    <property type="project" value="TreeGrafter"/>
</dbReference>
<dbReference type="SUPFAM" id="SSF82544">
    <property type="entry name" value="GckA/TtuD-like"/>
    <property type="match status" value="1"/>
</dbReference>
<dbReference type="Gene3D" id="3.40.50.10180">
    <property type="entry name" value="Glycerate kinase, MOFRL-like N-terminal domain"/>
    <property type="match status" value="1"/>
</dbReference>
<evidence type="ECO:0000313" key="3">
    <source>
        <dbReference type="Proteomes" id="UP000694406"/>
    </source>
</evidence>
<dbReference type="InterPro" id="IPR025286">
    <property type="entry name" value="MOFRL_assoc_dom"/>
</dbReference>
<dbReference type="Proteomes" id="UP000694406">
    <property type="component" value="Unplaced"/>
</dbReference>
<feature type="domain" description="MOFRL-associated" evidence="1">
    <location>
        <begin position="39"/>
        <end position="177"/>
    </location>
</feature>
<sequence length="179" mass="19537">MVSVFKSLPITGKTCWRPSFSFTSEISSLKMTLKDHGLHFFRSAVDTVLPGPILKRALVLEPGGCPRLLLHGRPFELKRNLYLVGFGKAVLGMAAVAEDILGGYLTQGIISVPRGIQETLRHAGMREMLLKPHSRIQVLEGARDNLPDQEALEAARAILELAKSLTADDLLLVLISGNV</sequence>
<protein>
    <recommendedName>
        <fullName evidence="1">MOFRL-associated domain-containing protein</fullName>
    </recommendedName>
</protein>
<dbReference type="PANTHER" id="PTHR12227">
    <property type="entry name" value="GLYCERATE KINASE"/>
    <property type="match status" value="1"/>
</dbReference>
<evidence type="ECO:0000259" key="1">
    <source>
        <dbReference type="Pfam" id="PF13660"/>
    </source>
</evidence>
<dbReference type="GeneTree" id="ENSGT00390000014365"/>
<reference evidence="2" key="2">
    <citation type="submission" date="2025-09" db="UniProtKB">
        <authorList>
            <consortium name="Ensembl"/>
        </authorList>
    </citation>
    <scope>IDENTIFICATION</scope>
</reference>
<reference evidence="2" key="1">
    <citation type="submission" date="2025-08" db="UniProtKB">
        <authorList>
            <consortium name="Ensembl"/>
        </authorList>
    </citation>
    <scope>IDENTIFICATION</scope>
</reference>
<proteinExistence type="predicted"/>
<organism evidence="2 3">
    <name type="scientific">Laticauda laticaudata</name>
    <name type="common">Blue-ringed sea krait</name>
    <name type="synonym">Blue-lipped sea krait</name>
    <dbReference type="NCBI Taxonomy" id="8630"/>
    <lineage>
        <taxon>Eukaryota</taxon>
        <taxon>Metazoa</taxon>
        <taxon>Chordata</taxon>
        <taxon>Craniata</taxon>
        <taxon>Vertebrata</taxon>
        <taxon>Euteleostomi</taxon>
        <taxon>Lepidosauria</taxon>
        <taxon>Squamata</taxon>
        <taxon>Bifurcata</taxon>
        <taxon>Unidentata</taxon>
        <taxon>Episquamata</taxon>
        <taxon>Toxicofera</taxon>
        <taxon>Serpentes</taxon>
        <taxon>Colubroidea</taxon>
        <taxon>Elapidae</taxon>
        <taxon>Laticaudinae</taxon>
        <taxon>Laticauda</taxon>
    </lineage>
</organism>
<name>A0A8C5WVN1_LATLA</name>
<dbReference type="PANTHER" id="PTHR12227:SF0">
    <property type="entry name" value="GLYCERATE KINASE"/>
    <property type="match status" value="1"/>
</dbReference>
<dbReference type="Pfam" id="PF13660">
    <property type="entry name" value="DUF4147"/>
    <property type="match status" value="1"/>
</dbReference>
<keyword evidence="3" id="KW-1185">Reference proteome</keyword>
<dbReference type="InterPro" id="IPR039760">
    <property type="entry name" value="MOFRL_protein"/>
</dbReference>
<dbReference type="GO" id="GO:0008887">
    <property type="term" value="F:glycerate kinase activity"/>
    <property type="evidence" value="ECO:0007669"/>
    <property type="project" value="InterPro"/>
</dbReference>
<dbReference type="InterPro" id="IPR038614">
    <property type="entry name" value="GK_N_sf"/>
</dbReference>
<accession>A0A8C5WVN1</accession>
<evidence type="ECO:0000313" key="2">
    <source>
        <dbReference type="Ensembl" id="ENSLLTP00000016462.1"/>
    </source>
</evidence>
<dbReference type="AlphaFoldDB" id="A0A8C5WVN1"/>
<dbReference type="Ensembl" id="ENSLLTT00000017084.1">
    <property type="protein sequence ID" value="ENSLLTP00000016462.1"/>
    <property type="gene ID" value="ENSLLTG00000012570.1"/>
</dbReference>